<reference evidence="2" key="1">
    <citation type="submission" date="2019-05" db="EMBL/GenBank/DDBJ databases">
        <title>Candidatus Nanohalobium constans, a novel model system to study the DPANN nano-sized archaea: genomic and physiological characterization of a nanoarchaeon co-cultured with its chitinotrophic host.</title>
        <authorList>
            <person name="La Cono V."/>
            <person name="Arcadi E."/>
            <person name="Crisafi F."/>
            <person name="Denaro R."/>
            <person name="La Spada G."/>
            <person name="Messina E."/>
            <person name="Smedile F."/>
            <person name="Toshchakov S.V."/>
            <person name="Shevchenko M.A."/>
            <person name="Golyshin P.N."/>
            <person name="Golyshina O.V."/>
            <person name="Ferrer M."/>
            <person name="Rohde M."/>
            <person name="Mushegian A."/>
            <person name="Sorokin D.Y."/>
            <person name="Giuliano L."/>
            <person name="Yakimov M.M."/>
        </authorList>
    </citation>
    <scope>NUCLEOTIDE SEQUENCE [LARGE SCALE GENOMIC DNA]</scope>
    <source>
        <strain evidence="2">LC1Nh</strain>
    </source>
</reference>
<dbReference type="GO" id="GO:0005840">
    <property type="term" value="C:ribosome"/>
    <property type="evidence" value="ECO:0007669"/>
    <property type="project" value="UniProtKB-KW"/>
</dbReference>
<keyword evidence="1" id="KW-0689">Ribosomal protein</keyword>
<dbReference type="PANTHER" id="PTHR39649">
    <property type="entry name" value="50S RIBOSOMAL PROTEIN L40E"/>
    <property type="match status" value="1"/>
</dbReference>
<dbReference type="RefSeq" id="WP_153550245.1">
    <property type="nucleotide sequence ID" value="NZ_CP040089.1"/>
</dbReference>
<protein>
    <submittedName>
        <fullName evidence="1">50S ribosomal protein L40e</fullName>
    </submittedName>
</protein>
<sequence length="53" mass="6175">MAQKFDEAEDRLFGDIYICRKCNAKNKTDNPEETSCRKCGYSNLRHKNEQFAG</sequence>
<proteinExistence type="predicted"/>
<dbReference type="OrthoDB" id="45138at2157"/>
<dbReference type="GO" id="GO:0003735">
    <property type="term" value="F:structural constituent of ribosome"/>
    <property type="evidence" value="ECO:0007669"/>
    <property type="project" value="InterPro"/>
</dbReference>
<dbReference type="InterPro" id="IPR023657">
    <property type="entry name" value="Ribosomal_eL40_arc"/>
</dbReference>
<dbReference type="Gene3D" id="4.10.1060.50">
    <property type="match status" value="1"/>
</dbReference>
<keyword evidence="1" id="KW-0687">Ribonucleoprotein</keyword>
<dbReference type="Proteomes" id="UP000377803">
    <property type="component" value="Chromosome"/>
</dbReference>
<dbReference type="PANTHER" id="PTHR39649:SF1">
    <property type="entry name" value="LARGE RIBOSOMAL SUBUNIT PROTEIN EL40"/>
    <property type="match status" value="1"/>
</dbReference>
<dbReference type="InterPro" id="IPR011332">
    <property type="entry name" value="Ribosomal_zn-bd"/>
</dbReference>
<evidence type="ECO:0000313" key="2">
    <source>
        <dbReference type="Proteomes" id="UP000377803"/>
    </source>
</evidence>
<dbReference type="NCBIfam" id="NF003161">
    <property type="entry name" value="PRK04136.1"/>
    <property type="match status" value="1"/>
</dbReference>
<evidence type="ECO:0000313" key="1">
    <source>
        <dbReference type="EMBL" id="QGA80506.1"/>
    </source>
</evidence>
<accession>A0A5Q0UFX7</accession>
<dbReference type="EMBL" id="CP040089">
    <property type="protein sequence ID" value="QGA80506.1"/>
    <property type="molecule type" value="Genomic_DNA"/>
</dbReference>
<gene>
    <name evidence="1" type="primary">rpl40e</name>
    <name evidence="1" type="ORF">LC1Nh_0613</name>
</gene>
<name>A0A5Q0UFX7_9ARCH</name>
<dbReference type="SUPFAM" id="SSF57829">
    <property type="entry name" value="Zn-binding ribosomal proteins"/>
    <property type="match status" value="1"/>
</dbReference>
<dbReference type="KEGG" id="ncon:LC1Nh_0613"/>
<organism evidence="1 2">
    <name type="scientific">Candidatus Nanohalobium constans</name>
    <dbReference type="NCBI Taxonomy" id="2565781"/>
    <lineage>
        <taxon>Archaea</taxon>
        <taxon>Candidatus Nanohalarchaeota</taxon>
        <taxon>Candidatus Nanohalobia</taxon>
        <taxon>Candidatus Nanohalobiales</taxon>
        <taxon>Candidatus Nanohalobiaceae</taxon>
        <taxon>Candidatus Nanohalobium</taxon>
    </lineage>
</organism>
<dbReference type="AlphaFoldDB" id="A0A5Q0UFX7"/>
<dbReference type="InterPro" id="IPR038587">
    <property type="entry name" value="Ribosomal_eL40_sf"/>
</dbReference>
<dbReference type="GeneID" id="42364998"/>
<dbReference type="GO" id="GO:0006412">
    <property type="term" value="P:translation"/>
    <property type="evidence" value="ECO:0007669"/>
    <property type="project" value="InterPro"/>
</dbReference>
<keyword evidence="2" id="KW-1185">Reference proteome</keyword>